<sequence>MKEQKVEFYAPIQKVQSKTKTFAYLYTETVSEKQKVTKILKADRKLMQRLFTQLIQ</sequence>
<dbReference type="Proteomes" id="UP000828390">
    <property type="component" value="Unassembled WGS sequence"/>
</dbReference>
<evidence type="ECO:0000313" key="2">
    <source>
        <dbReference type="Proteomes" id="UP000828390"/>
    </source>
</evidence>
<protein>
    <submittedName>
        <fullName evidence="1">Uncharacterized protein</fullName>
    </submittedName>
</protein>
<evidence type="ECO:0000313" key="1">
    <source>
        <dbReference type="EMBL" id="KAH3836221.1"/>
    </source>
</evidence>
<reference evidence="1" key="2">
    <citation type="submission" date="2020-11" db="EMBL/GenBank/DDBJ databases">
        <authorList>
            <person name="McCartney M.A."/>
            <person name="Auch B."/>
            <person name="Kono T."/>
            <person name="Mallez S."/>
            <person name="Becker A."/>
            <person name="Gohl D.M."/>
            <person name="Silverstein K.A.T."/>
            <person name="Koren S."/>
            <person name="Bechman K.B."/>
            <person name="Herman A."/>
            <person name="Abrahante J.E."/>
            <person name="Garbe J."/>
        </authorList>
    </citation>
    <scope>NUCLEOTIDE SEQUENCE</scope>
    <source>
        <strain evidence="1">Duluth1</strain>
        <tissue evidence="1">Whole animal</tissue>
    </source>
</reference>
<comment type="caution">
    <text evidence="1">The sequence shown here is derived from an EMBL/GenBank/DDBJ whole genome shotgun (WGS) entry which is preliminary data.</text>
</comment>
<keyword evidence="2" id="KW-1185">Reference proteome</keyword>
<organism evidence="1 2">
    <name type="scientific">Dreissena polymorpha</name>
    <name type="common">Zebra mussel</name>
    <name type="synonym">Mytilus polymorpha</name>
    <dbReference type="NCBI Taxonomy" id="45954"/>
    <lineage>
        <taxon>Eukaryota</taxon>
        <taxon>Metazoa</taxon>
        <taxon>Spiralia</taxon>
        <taxon>Lophotrochozoa</taxon>
        <taxon>Mollusca</taxon>
        <taxon>Bivalvia</taxon>
        <taxon>Autobranchia</taxon>
        <taxon>Heteroconchia</taxon>
        <taxon>Euheterodonta</taxon>
        <taxon>Imparidentia</taxon>
        <taxon>Neoheterodontei</taxon>
        <taxon>Myida</taxon>
        <taxon>Dreissenoidea</taxon>
        <taxon>Dreissenidae</taxon>
        <taxon>Dreissena</taxon>
    </lineage>
</organism>
<dbReference type="EMBL" id="JAIWYP010000004">
    <property type="protein sequence ID" value="KAH3836221.1"/>
    <property type="molecule type" value="Genomic_DNA"/>
</dbReference>
<proteinExistence type="predicted"/>
<gene>
    <name evidence="1" type="ORF">DPMN_109592</name>
</gene>
<dbReference type="AlphaFoldDB" id="A0A9D4QM45"/>
<accession>A0A9D4QM45</accession>
<name>A0A9D4QM45_DREPO</name>
<reference evidence="1" key="1">
    <citation type="journal article" date="2019" name="bioRxiv">
        <title>The Genome of the Zebra Mussel, Dreissena polymorpha: A Resource for Invasive Species Research.</title>
        <authorList>
            <person name="McCartney M.A."/>
            <person name="Auch B."/>
            <person name="Kono T."/>
            <person name="Mallez S."/>
            <person name="Zhang Y."/>
            <person name="Obille A."/>
            <person name="Becker A."/>
            <person name="Abrahante J.E."/>
            <person name="Garbe J."/>
            <person name="Badalamenti J.P."/>
            <person name="Herman A."/>
            <person name="Mangelson H."/>
            <person name="Liachko I."/>
            <person name="Sullivan S."/>
            <person name="Sone E.D."/>
            <person name="Koren S."/>
            <person name="Silverstein K.A.T."/>
            <person name="Beckman K.B."/>
            <person name="Gohl D.M."/>
        </authorList>
    </citation>
    <scope>NUCLEOTIDE SEQUENCE</scope>
    <source>
        <strain evidence="1">Duluth1</strain>
        <tissue evidence="1">Whole animal</tissue>
    </source>
</reference>